<feature type="transmembrane region" description="Helical" evidence="6">
    <location>
        <begin position="150"/>
        <end position="170"/>
    </location>
</feature>
<keyword evidence="4 6" id="KW-1133">Transmembrane helix</keyword>
<evidence type="ECO:0000313" key="7">
    <source>
        <dbReference type="EMBL" id="GMA42283.1"/>
    </source>
</evidence>
<keyword evidence="3 6" id="KW-0812">Transmembrane</keyword>
<feature type="transmembrane region" description="Helical" evidence="6">
    <location>
        <begin position="244"/>
        <end position="265"/>
    </location>
</feature>
<feature type="transmembrane region" description="Helical" evidence="6">
    <location>
        <begin position="182"/>
        <end position="202"/>
    </location>
</feature>
<dbReference type="NCBIfam" id="NF041756">
    <property type="entry name" value="EfeU"/>
    <property type="match status" value="1"/>
</dbReference>
<evidence type="ECO:0000313" key="8">
    <source>
        <dbReference type="Proteomes" id="UP001157126"/>
    </source>
</evidence>
<proteinExistence type="inferred from homology"/>
<feature type="transmembrane region" description="Helical" evidence="6">
    <location>
        <begin position="34"/>
        <end position="58"/>
    </location>
</feature>
<protein>
    <submittedName>
        <fullName evidence="7">Iron transporter</fullName>
    </submittedName>
</protein>
<comment type="subcellular location">
    <subcellularLocation>
        <location evidence="1">Membrane</location>
        <topology evidence="1">Multi-pass membrane protein</topology>
    </subcellularLocation>
</comment>
<gene>
    <name evidence="7" type="ORF">GCM10025883_43280</name>
</gene>
<evidence type="ECO:0000256" key="6">
    <source>
        <dbReference type="SAM" id="Phobius"/>
    </source>
</evidence>
<evidence type="ECO:0000256" key="5">
    <source>
        <dbReference type="ARBA" id="ARBA00023136"/>
    </source>
</evidence>
<keyword evidence="5 6" id="KW-0472">Membrane</keyword>
<dbReference type="EMBL" id="BSUO01000001">
    <property type="protein sequence ID" value="GMA42283.1"/>
    <property type="molecule type" value="Genomic_DNA"/>
</dbReference>
<dbReference type="PANTHER" id="PTHR31632:SF2">
    <property type="entry name" value="PLASMA MEMBRANE IRON PERMEASE"/>
    <property type="match status" value="1"/>
</dbReference>
<evidence type="ECO:0000256" key="3">
    <source>
        <dbReference type="ARBA" id="ARBA00022692"/>
    </source>
</evidence>
<comment type="caution">
    <text evidence="7">The sequence shown here is derived from an EMBL/GenBank/DDBJ whole genome shotgun (WGS) entry which is preliminary data.</text>
</comment>
<feature type="transmembrane region" description="Helical" evidence="6">
    <location>
        <begin position="6"/>
        <end position="27"/>
    </location>
</feature>
<accession>A0ABQ6IY68</accession>
<keyword evidence="8" id="KW-1185">Reference proteome</keyword>
<dbReference type="Proteomes" id="UP001157126">
    <property type="component" value="Unassembled WGS sequence"/>
</dbReference>
<dbReference type="RefSeq" id="WP_284305722.1">
    <property type="nucleotide sequence ID" value="NZ_BSUO01000001.1"/>
</dbReference>
<feature type="transmembrane region" description="Helical" evidence="6">
    <location>
        <begin position="112"/>
        <end position="138"/>
    </location>
</feature>
<dbReference type="Pfam" id="PF03239">
    <property type="entry name" value="FTR1"/>
    <property type="match status" value="1"/>
</dbReference>
<evidence type="ECO:0000256" key="1">
    <source>
        <dbReference type="ARBA" id="ARBA00004141"/>
    </source>
</evidence>
<reference evidence="8" key="1">
    <citation type="journal article" date="2019" name="Int. J. Syst. Evol. Microbiol.">
        <title>The Global Catalogue of Microorganisms (GCM) 10K type strain sequencing project: providing services to taxonomists for standard genome sequencing and annotation.</title>
        <authorList>
            <consortium name="The Broad Institute Genomics Platform"/>
            <consortium name="The Broad Institute Genome Sequencing Center for Infectious Disease"/>
            <person name="Wu L."/>
            <person name="Ma J."/>
        </authorList>
    </citation>
    <scope>NUCLEOTIDE SEQUENCE [LARGE SCALE GENOMIC DNA]</scope>
    <source>
        <strain evidence="8">NBRC 113072</strain>
    </source>
</reference>
<evidence type="ECO:0000256" key="4">
    <source>
        <dbReference type="ARBA" id="ARBA00022989"/>
    </source>
</evidence>
<organism evidence="7 8">
    <name type="scientific">Mobilicoccus caccae</name>
    <dbReference type="NCBI Taxonomy" id="1859295"/>
    <lineage>
        <taxon>Bacteria</taxon>
        <taxon>Bacillati</taxon>
        <taxon>Actinomycetota</taxon>
        <taxon>Actinomycetes</taxon>
        <taxon>Micrococcales</taxon>
        <taxon>Dermatophilaceae</taxon>
        <taxon>Mobilicoccus</taxon>
    </lineage>
</organism>
<sequence>MFANYLIGLREGLEASLVVVILVAYLVKSGRRHLLPAIWAGVAAAVAISLGFGALLTFGPKGLTFEAQEAIGGGLSIVAVAFVTWMIFWMARTAPTLSGELRGSVDRAAEAGRGALVVVAMLAVGREGLETALFLWAATKAAARDNASTTAPLLGGLLGILTAILIAYLVNRGVLKLDLGRFFTWTGGLLIFIAAGVLAYGVHDLQEARILPGLHDQAFDLSGVLDPNGVPAALLKGFFNISPVMTRLEVGVWIAYVVPVLFFFLRQIRRPATPAPAAAPAHAEGTRP</sequence>
<dbReference type="InterPro" id="IPR004923">
    <property type="entry name" value="FTR1/Fip1/EfeU"/>
</dbReference>
<name>A0ABQ6IY68_9MICO</name>
<dbReference type="PANTHER" id="PTHR31632">
    <property type="entry name" value="IRON TRANSPORTER FTH1"/>
    <property type="match status" value="1"/>
</dbReference>
<comment type="similarity">
    <text evidence="2">Belongs to the oxidase-dependent Fe transporter (OFeT) (TC 9.A.10.1) family.</text>
</comment>
<feature type="transmembrane region" description="Helical" evidence="6">
    <location>
        <begin position="70"/>
        <end position="91"/>
    </location>
</feature>
<evidence type="ECO:0000256" key="2">
    <source>
        <dbReference type="ARBA" id="ARBA00008333"/>
    </source>
</evidence>